<sequence>MRVTLIISHESEIQAVSLLLQKDDAAAGQKHNASGPQESECTLTYPSHLVYYLKKSSGSTYHDLNTRTKIPDPHGQMRADSTQHLLQNMMLQFIVDSVMSSDLLSSDYVGIHYENGKPVLWRGGEHCYYHGQIRGNDNSHASLSTCNGLLDGMFDDGVHVYTIEPLKQNHSIEGTARPHVLRRVTFLQQTTHAGEEDEKYGTDVISTLSDVQLGATTMVRRVLAMSRNLANQLDQDLAKCRWFSIQCDKSVDSSSTAQLMTTTRGVDIYNAVKEFFAEKRVPLEKLVSVTTNGAPAMIGQHTGFIAHCKGDPEFPNFMNYHCIIHQQALCAKVIGFGHVMTPVVRIINSIRSRAKQHRTFKTFDKVAEKYSQVINRLGQEFENSLDAGQVEIEIVTLQSGIHLKAYQAAPNFWCLVDTENCFIPMCLMSVGSTWMMAPLLAQSLAQNLGIQWDSASKRKGCGCIYSWLGCIMEDTGVQHPKTFSKCSITDFKEFLVKGGGSCLFNKPSKLFEDTEYGNGYVEVGEECDCGPREECIKECCKYCSLSNGAHCSDGPCCNNTSFYPRSYSCCYAVNDCDISDTSSRDLKGRCYTGECKTRDSQCKYVWGPKAASSEKFCYEKLNTDGSEKGNCGQDGDKWIQCSKHFPSAWECPGNASSLLPKMIIDVI</sequence>
<dbReference type="PROSITE" id="PS50214">
    <property type="entry name" value="DISINTEGRIN_2"/>
    <property type="match status" value="1"/>
</dbReference>
<dbReference type="GO" id="GO:0004222">
    <property type="term" value="F:metalloendopeptidase activity"/>
    <property type="evidence" value="ECO:0007669"/>
    <property type="project" value="InterPro"/>
</dbReference>
<proteinExistence type="predicted"/>
<protein>
    <submittedName>
        <fullName evidence="4">Uncharacterized protein LOC122146041</fullName>
    </submittedName>
</protein>
<dbReference type="GeneID" id="122146041"/>
<organism evidence="4">
    <name type="scientific">Cyprinus carpio</name>
    <name type="common">Common carp</name>
    <dbReference type="NCBI Taxonomy" id="7962"/>
    <lineage>
        <taxon>Eukaryota</taxon>
        <taxon>Metazoa</taxon>
        <taxon>Chordata</taxon>
        <taxon>Craniata</taxon>
        <taxon>Vertebrata</taxon>
        <taxon>Euteleostomi</taxon>
        <taxon>Actinopterygii</taxon>
        <taxon>Neopterygii</taxon>
        <taxon>Teleostei</taxon>
        <taxon>Ostariophysi</taxon>
        <taxon>Cypriniformes</taxon>
        <taxon>Cyprinidae</taxon>
        <taxon>Cyprininae</taxon>
        <taxon>Cyprinus</taxon>
    </lineage>
</organism>
<dbReference type="InterPro" id="IPR001762">
    <property type="entry name" value="Disintegrin_dom"/>
</dbReference>
<dbReference type="Proteomes" id="UP001155660">
    <property type="component" value="Chromosome A9"/>
</dbReference>
<dbReference type="InterPro" id="IPR006586">
    <property type="entry name" value="ADAM_Cys-rich"/>
</dbReference>
<reference evidence="4" key="1">
    <citation type="submission" date="2025-08" db="UniProtKB">
        <authorList>
            <consortium name="RefSeq"/>
        </authorList>
    </citation>
    <scope>IDENTIFICATION</scope>
    <source>
        <tissue evidence="4">Muscle</tissue>
    </source>
</reference>
<evidence type="ECO:0000313" key="4">
    <source>
        <dbReference type="RefSeq" id="XP_042619000.1"/>
    </source>
</evidence>
<gene>
    <name evidence="4" type="primary">LOC122146041</name>
</gene>
<dbReference type="Pfam" id="PF01421">
    <property type="entry name" value="Reprolysin"/>
    <property type="match status" value="1"/>
</dbReference>
<dbReference type="PANTHER" id="PTHR11905:SF13">
    <property type="entry name" value="DISINTEGRIN AND METALLOPROTEINASE DOMAIN-CONTAINING PROTEIN 23"/>
    <property type="match status" value="1"/>
</dbReference>
<dbReference type="PROSITE" id="PS50215">
    <property type="entry name" value="ADAM_MEPRO"/>
    <property type="match status" value="1"/>
</dbReference>
<evidence type="ECO:0000256" key="1">
    <source>
        <dbReference type="PROSITE-ProRule" id="PRU00276"/>
    </source>
</evidence>
<dbReference type="PANTHER" id="PTHR11905">
    <property type="entry name" value="ADAM A DISINTEGRIN AND METALLOPROTEASE DOMAIN"/>
    <property type="match status" value="1"/>
</dbReference>
<dbReference type="AlphaFoldDB" id="A0A9R0B2B9"/>
<evidence type="ECO:0000259" key="3">
    <source>
        <dbReference type="PROSITE" id="PS50215"/>
    </source>
</evidence>
<dbReference type="KEGG" id="ccar:122146041"/>
<dbReference type="Pfam" id="PF08516">
    <property type="entry name" value="ADAM_CR"/>
    <property type="match status" value="1"/>
</dbReference>
<dbReference type="OrthoDB" id="5951731at2759"/>
<evidence type="ECO:0000259" key="2">
    <source>
        <dbReference type="PROSITE" id="PS50214"/>
    </source>
</evidence>
<name>A0A9R0B2B9_CYPCA</name>
<dbReference type="SMART" id="SM00608">
    <property type="entry name" value="ACR"/>
    <property type="match status" value="1"/>
</dbReference>
<dbReference type="Pfam" id="PF00200">
    <property type="entry name" value="Disintegrin"/>
    <property type="match status" value="1"/>
</dbReference>
<feature type="domain" description="Disintegrin" evidence="2">
    <location>
        <begin position="513"/>
        <end position="580"/>
    </location>
</feature>
<dbReference type="GO" id="GO:0006508">
    <property type="term" value="P:proteolysis"/>
    <property type="evidence" value="ECO:0007669"/>
    <property type="project" value="InterPro"/>
</dbReference>
<feature type="domain" description="Peptidase M12B" evidence="3">
    <location>
        <begin position="435"/>
        <end position="507"/>
    </location>
</feature>
<accession>A0A9R0B2B9</accession>
<dbReference type="GO" id="GO:0042734">
    <property type="term" value="C:presynaptic membrane"/>
    <property type="evidence" value="ECO:0007669"/>
    <property type="project" value="TreeGrafter"/>
</dbReference>
<dbReference type="InterPro" id="IPR001590">
    <property type="entry name" value="Peptidase_M12B"/>
</dbReference>
<dbReference type="RefSeq" id="XP_042619000.1">
    <property type="nucleotide sequence ID" value="XM_042763066.1"/>
</dbReference>
<comment type="caution">
    <text evidence="1">Lacks conserved residue(s) required for the propagation of feature annotation.</text>
</comment>
<dbReference type="SMART" id="SM00050">
    <property type="entry name" value="DISIN"/>
    <property type="match status" value="1"/>
</dbReference>